<gene>
    <name evidence="1" type="ORF">E2C01_050002</name>
</gene>
<organism evidence="1 2">
    <name type="scientific">Portunus trituberculatus</name>
    <name type="common">Swimming crab</name>
    <name type="synonym">Neptunus trituberculatus</name>
    <dbReference type="NCBI Taxonomy" id="210409"/>
    <lineage>
        <taxon>Eukaryota</taxon>
        <taxon>Metazoa</taxon>
        <taxon>Ecdysozoa</taxon>
        <taxon>Arthropoda</taxon>
        <taxon>Crustacea</taxon>
        <taxon>Multicrustacea</taxon>
        <taxon>Malacostraca</taxon>
        <taxon>Eumalacostraca</taxon>
        <taxon>Eucarida</taxon>
        <taxon>Decapoda</taxon>
        <taxon>Pleocyemata</taxon>
        <taxon>Brachyura</taxon>
        <taxon>Eubrachyura</taxon>
        <taxon>Portunoidea</taxon>
        <taxon>Portunidae</taxon>
        <taxon>Portuninae</taxon>
        <taxon>Portunus</taxon>
    </lineage>
</organism>
<comment type="caution">
    <text evidence="1">The sequence shown here is derived from an EMBL/GenBank/DDBJ whole genome shotgun (WGS) entry which is preliminary data.</text>
</comment>
<evidence type="ECO:0000313" key="1">
    <source>
        <dbReference type="EMBL" id="MPC56053.1"/>
    </source>
</evidence>
<reference evidence="1 2" key="1">
    <citation type="submission" date="2019-05" db="EMBL/GenBank/DDBJ databases">
        <title>Another draft genome of Portunus trituberculatus and its Hox gene families provides insights of decapod evolution.</title>
        <authorList>
            <person name="Jeong J.-H."/>
            <person name="Song I."/>
            <person name="Kim S."/>
            <person name="Choi T."/>
            <person name="Kim D."/>
            <person name="Ryu S."/>
            <person name="Kim W."/>
        </authorList>
    </citation>
    <scope>NUCLEOTIDE SEQUENCE [LARGE SCALE GENOMIC DNA]</scope>
    <source>
        <tissue evidence="1">Muscle</tissue>
    </source>
</reference>
<accession>A0A5B7GFD2</accession>
<evidence type="ECO:0000313" key="2">
    <source>
        <dbReference type="Proteomes" id="UP000324222"/>
    </source>
</evidence>
<keyword evidence="2" id="KW-1185">Reference proteome</keyword>
<proteinExistence type="predicted"/>
<dbReference type="AlphaFoldDB" id="A0A5B7GFD2"/>
<sequence>MSRRTAATARSQTRVFLVTNSSRENGTHQGTLDHTHAEIDTGTQLGTLPNAFVLNDERNEE</sequence>
<dbReference type="EMBL" id="VSRR010013653">
    <property type="protein sequence ID" value="MPC56053.1"/>
    <property type="molecule type" value="Genomic_DNA"/>
</dbReference>
<dbReference type="Proteomes" id="UP000324222">
    <property type="component" value="Unassembled WGS sequence"/>
</dbReference>
<name>A0A5B7GFD2_PORTR</name>
<protein>
    <submittedName>
        <fullName evidence="1">Uncharacterized protein</fullName>
    </submittedName>
</protein>